<reference evidence="1 2" key="1">
    <citation type="submission" date="2019-08" db="EMBL/GenBank/DDBJ databases">
        <title>Bacillus genomes from the desert of Cuatro Cienegas, Coahuila.</title>
        <authorList>
            <person name="Olmedo-Alvarez G."/>
        </authorList>
    </citation>
    <scope>NUCLEOTIDE SEQUENCE [LARGE SCALE GENOMIC DNA]</scope>
    <source>
        <strain evidence="1 2">CH446_14T</strain>
    </source>
</reference>
<comment type="caution">
    <text evidence="1">The sequence shown here is derived from an EMBL/GenBank/DDBJ whole genome shotgun (WGS) entry which is preliminary data.</text>
</comment>
<dbReference type="Proteomes" id="UP000322139">
    <property type="component" value="Unassembled WGS sequence"/>
</dbReference>
<protein>
    <submittedName>
        <fullName evidence="1">Uncharacterized protein</fullName>
    </submittedName>
</protein>
<gene>
    <name evidence="1" type="ORF">FZD51_14845</name>
</gene>
<dbReference type="RefSeq" id="WP_148975490.1">
    <property type="nucleotide sequence ID" value="NZ_VTER01000007.1"/>
</dbReference>
<organism evidence="1 2">
    <name type="scientific">Bacillus infantis</name>
    <dbReference type="NCBI Taxonomy" id="324767"/>
    <lineage>
        <taxon>Bacteria</taxon>
        <taxon>Bacillati</taxon>
        <taxon>Bacillota</taxon>
        <taxon>Bacilli</taxon>
        <taxon>Bacillales</taxon>
        <taxon>Bacillaceae</taxon>
        <taxon>Bacillus</taxon>
    </lineage>
</organism>
<accession>A0A5D4R5V2</accession>
<evidence type="ECO:0000313" key="1">
    <source>
        <dbReference type="EMBL" id="TYS46747.1"/>
    </source>
</evidence>
<dbReference type="AlphaFoldDB" id="A0A5D4R5V2"/>
<name>A0A5D4R5V2_9BACI</name>
<proteinExistence type="predicted"/>
<sequence>MYYLFLEDNKTFKKHLQGLCEKKIITNEIKSLPRKNGLEITLNELVIPELNKKRGFFTQLPTNVLNREVIQVAGHVGVRMLYYYKSYINAKDWSKQYCFVAEETAAEDLGITVKTIIKYNTLLKKWKFLKIDKHEVGHGYGDNKHGQEQLLFTKYNNHYFLRQDEIDKFCEEHRSNLTQNA</sequence>
<evidence type="ECO:0000313" key="2">
    <source>
        <dbReference type="Proteomes" id="UP000322139"/>
    </source>
</evidence>
<dbReference type="EMBL" id="VTER01000007">
    <property type="protein sequence ID" value="TYS46747.1"/>
    <property type="molecule type" value="Genomic_DNA"/>
</dbReference>